<reference evidence="7 8" key="1">
    <citation type="submission" date="2019-03" db="EMBL/GenBank/DDBJ databases">
        <title>Draft genome sequence of Xylaria hypoxylon DSM 108379, a ubiquitous saprotrophic-parasitic fungi on hardwood.</title>
        <authorList>
            <person name="Buettner E."/>
            <person name="Leonhardt S."/>
            <person name="Gebauer A.M."/>
            <person name="Liers C."/>
            <person name="Hofrichter M."/>
            <person name="Kellner H."/>
        </authorList>
    </citation>
    <scope>NUCLEOTIDE SEQUENCE [LARGE SCALE GENOMIC DNA]</scope>
    <source>
        <strain evidence="7 8">DSM 108379</strain>
    </source>
</reference>
<protein>
    <recommendedName>
        <fullName evidence="9">Mid2 domain-containing protein</fullName>
    </recommendedName>
</protein>
<evidence type="ECO:0000256" key="1">
    <source>
        <dbReference type="ARBA" id="ARBA00004167"/>
    </source>
</evidence>
<feature type="compositionally biased region" description="Low complexity" evidence="5">
    <location>
        <begin position="166"/>
        <end position="176"/>
    </location>
</feature>
<keyword evidence="2 6" id="KW-0812">Transmembrane</keyword>
<dbReference type="PANTHER" id="PTHR15549:SF33">
    <property type="entry name" value="MEMBRANE PROTEIN WSC4, PUTATIVE (AFU_ORTHOLOGUE AFUA_5G09020)-RELATED"/>
    <property type="match status" value="1"/>
</dbReference>
<feature type="compositionally biased region" description="Low complexity" evidence="5">
    <location>
        <begin position="184"/>
        <end position="202"/>
    </location>
</feature>
<accession>A0A4Z0YPJ7</accession>
<feature type="transmembrane region" description="Helical" evidence="6">
    <location>
        <begin position="208"/>
        <end position="230"/>
    </location>
</feature>
<evidence type="ECO:0000313" key="7">
    <source>
        <dbReference type="EMBL" id="TGJ81105.1"/>
    </source>
</evidence>
<comment type="caution">
    <text evidence="7">The sequence shown here is derived from an EMBL/GenBank/DDBJ whole genome shotgun (WGS) entry which is preliminary data.</text>
</comment>
<keyword evidence="8" id="KW-1185">Reference proteome</keyword>
<evidence type="ECO:0000256" key="5">
    <source>
        <dbReference type="SAM" id="MobiDB-lite"/>
    </source>
</evidence>
<dbReference type="GO" id="GO:0071944">
    <property type="term" value="C:cell periphery"/>
    <property type="evidence" value="ECO:0007669"/>
    <property type="project" value="UniProtKB-ARBA"/>
</dbReference>
<evidence type="ECO:0000256" key="3">
    <source>
        <dbReference type="ARBA" id="ARBA00022989"/>
    </source>
</evidence>
<dbReference type="Proteomes" id="UP000297716">
    <property type="component" value="Unassembled WGS sequence"/>
</dbReference>
<feature type="region of interest" description="Disordered" evidence="5">
    <location>
        <begin position="237"/>
        <end position="256"/>
    </location>
</feature>
<gene>
    <name evidence="7" type="ORF">E0Z10_g7666</name>
</gene>
<keyword evidence="3 6" id="KW-1133">Transmembrane helix</keyword>
<evidence type="ECO:0000256" key="2">
    <source>
        <dbReference type="ARBA" id="ARBA00022692"/>
    </source>
</evidence>
<dbReference type="GO" id="GO:0016020">
    <property type="term" value="C:membrane"/>
    <property type="evidence" value="ECO:0007669"/>
    <property type="project" value="UniProtKB-SubCell"/>
</dbReference>
<dbReference type="STRING" id="37992.A0A4Z0YPJ7"/>
<name>A0A4Z0YPJ7_9PEZI</name>
<evidence type="ECO:0000256" key="6">
    <source>
        <dbReference type="SAM" id="Phobius"/>
    </source>
</evidence>
<evidence type="ECO:0008006" key="9">
    <source>
        <dbReference type="Google" id="ProtNLM"/>
    </source>
</evidence>
<evidence type="ECO:0000313" key="8">
    <source>
        <dbReference type="Proteomes" id="UP000297716"/>
    </source>
</evidence>
<dbReference type="AlphaFoldDB" id="A0A4Z0YPJ7"/>
<keyword evidence="4 6" id="KW-0472">Membrane</keyword>
<dbReference type="OrthoDB" id="4770059at2759"/>
<feature type="region of interest" description="Disordered" evidence="5">
    <location>
        <begin position="276"/>
        <end position="306"/>
    </location>
</feature>
<proteinExistence type="predicted"/>
<sequence>MGNLGPLPTDFTIPANCASELDDIYFFRTSVNQDSPSAYYLLRGPLEQTLCYPGSYSANTEQYYSPARCPTGFTAPCQSINRAGTVEETVLTCCPTQGNYICQTDIEKVWETTQGCRSKITATSFELVLSKVSSGVTSRATATLNTNDAVNAYSIQVRYQSTDFISSSSSSPTPSSAGETQDLTITPINTPTNTSTNTSHSTASNGTIAAIVVGVLAAIIIAVVAVFLLIRRRRRRRSNPQPGNQEQQQQYFGPFKINSDNTPVVQELDAHRAIELDSRMVPPRSGGGVEGLMAKRNAGGTVAPRQ</sequence>
<feature type="region of interest" description="Disordered" evidence="5">
    <location>
        <begin position="165"/>
        <end position="202"/>
    </location>
</feature>
<comment type="subcellular location">
    <subcellularLocation>
        <location evidence="1">Membrane</location>
        <topology evidence="1">Single-pass membrane protein</topology>
    </subcellularLocation>
</comment>
<dbReference type="EMBL" id="SKBN01000185">
    <property type="protein sequence ID" value="TGJ81105.1"/>
    <property type="molecule type" value="Genomic_DNA"/>
</dbReference>
<organism evidence="7 8">
    <name type="scientific">Xylaria hypoxylon</name>
    <dbReference type="NCBI Taxonomy" id="37992"/>
    <lineage>
        <taxon>Eukaryota</taxon>
        <taxon>Fungi</taxon>
        <taxon>Dikarya</taxon>
        <taxon>Ascomycota</taxon>
        <taxon>Pezizomycotina</taxon>
        <taxon>Sordariomycetes</taxon>
        <taxon>Xylariomycetidae</taxon>
        <taxon>Xylariales</taxon>
        <taxon>Xylariaceae</taxon>
        <taxon>Xylaria</taxon>
    </lineage>
</organism>
<feature type="compositionally biased region" description="Low complexity" evidence="5">
    <location>
        <begin position="239"/>
        <end position="250"/>
    </location>
</feature>
<evidence type="ECO:0000256" key="4">
    <source>
        <dbReference type="ARBA" id="ARBA00023136"/>
    </source>
</evidence>
<dbReference type="PANTHER" id="PTHR15549">
    <property type="entry name" value="PAIRED IMMUNOGLOBULIN-LIKE TYPE 2 RECEPTOR"/>
    <property type="match status" value="1"/>
</dbReference>
<dbReference type="InterPro" id="IPR051694">
    <property type="entry name" value="Immunoregulatory_rcpt-like"/>
</dbReference>